<dbReference type="EMBL" id="CP014687">
    <property type="protein sequence ID" value="AQT05028.1"/>
    <property type="molecule type" value="Genomic_DNA"/>
</dbReference>
<gene>
    <name evidence="1" type="ORF">A0U91_09070</name>
</gene>
<dbReference type="AlphaFoldDB" id="A0A1U9LF85"/>
<reference evidence="1 2" key="1">
    <citation type="submission" date="2016-03" db="EMBL/GenBank/DDBJ databases">
        <title>Acetic acid bacteria sequencing.</title>
        <authorList>
            <person name="Brandt J."/>
            <person name="Jakob F."/>
            <person name="Vogel R.F."/>
        </authorList>
    </citation>
    <scope>NUCLEOTIDE SEQUENCE [LARGE SCALE GENOMIC DNA]</scope>
    <source>
        <strain evidence="1 2">TMW2.1084</strain>
    </source>
</reference>
<evidence type="ECO:0000313" key="1">
    <source>
        <dbReference type="EMBL" id="AQT05028.1"/>
    </source>
</evidence>
<dbReference type="Proteomes" id="UP000189055">
    <property type="component" value="Chromosome"/>
</dbReference>
<accession>A0A1U9LF85</accession>
<protein>
    <submittedName>
        <fullName evidence="1">Uncharacterized protein</fullName>
    </submittedName>
</protein>
<dbReference type="RefSeq" id="WP_077930835.1">
    <property type="nucleotide sequence ID" value="NZ_CP014687.1"/>
</dbReference>
<sequence length="332" mass="37252">MFNPETLEWISSCPDRVIDFQKCGDHYQADGVRIDPDTIEAAFRKAHPSLPASVAFLYDGWKVARIRPFRPLVYYAAFGEDDIFRCLSLSLRSLLHPGQYRGEIAVITSSDDAPKVEALRDDLNLGERLHIVCVSEHADIVDFCLARFRLSDPVFSHRQPLLYLDCDVVIDAPIEPFLMQIAGSDKIHVMPEGQIGEGYESSSGHWFGWRMMAEDGMTFDRRAPGFSAGILASGQGAVLQFSANLALATAESFQNKSGERRPFLGYDQCVANYVFLKTDVRSFEYMRNAVLLFRLREGAPNTPPMRGRGFVHFLNASTAGKYAAMEQYVETL</sequence>
<name>A0A1U9LF85_9PROT</name>
<proteinExistence type="predicted"/>
<organism evidence="1 2">
    <name type="scientific">Acetobacter persici</name>
    <dbReference type="NCBI Taxonomy" id="1076596"/>
    <lineage>
        <taxon>Bacteria</taxon>
        <taxon>Pseudomonadati</taxon>
        <taxon>Pseudomonadota</taxon>
        <taxon>Alphaproteobacteria</taxon>
        <taxon>Acetobacterales</taxon>
        <taxon>Acetobacteraceae</taxon>
        <taxon>Acetobacter</taxon>
    </lineage>
</organism>
<dbReference type="KEGG" id="aper:A0U91_09070"/>
<evidence type="ECO:0000313" key="2">
    <source>
        <dbReference type="Proteomes" id="UP000189055"/>
    </source>
</evidence>